<dbReference type="EMBL" id="PDKW01000043">
    <property type="protein sequence ID" value="PGH54657.1"/>
    <property type="molecule type" value="Genomic_DNA"/>
</dbReference>
<proteinExistence type="predicted"/>
<sequence>MLGTVLIAPLMLAGLAALGVLWTGSMLYDQPFAWYNLNRINTVAERAARLPDSVMVVALGDTALRDATLDERSMAKVAAERGVPNLEFLRIVHRQAQFADFEPLLDRLIAVKPTLILIDRNLLTASRGPVDELQRYGNGLMRLYRGQTYVQDQVALQYRRGCGPTPSAWLTGGAPGAVAGSSATERQVRAFIDRAWAAGIRVALIEVHSRPARQAPSLISSASAAEPSAQPSAASLPLWNYGSTAAVEPEDYEDAAPTAACDQASDTGRKAFSVWLTGGIAGALRGAQPDRMPGRAPVTEAASLP</sequence>
<keyword evidence="3" id="KW-1185">Reference proteome</keyword>
<evidence type="ECO:0000313" key="2">
    <source>
        <dbReference type="EMBL" id="PGH54657.1"/>
    </source>
</evidence>
<comment type="caution">
    <text evidence="2">The sequence shown here is derived from an EMBL/GenBank/DDBJ whole genome shotgun (WGS) entry which is preliminary data.</text>
</comment>
<name>A0A2B8BBP0_9PROT</name>
<evidence type="ECO:0000256" key="1">
    <source>
        <dbReference type="SAM" id="MobiDB-lite"/>
    </source>
</evidence>
<dbReference type="Proteomes" id="UP000225379">
    <property type="component" value="Unassembled WGS sequence"/>
</dbReference>
<gene>
    <name evidence="2" type="ORF">CRT60_33440</name>
</gene>
<organism evidence="2 3">
    <name type="scientific">Azospirillum palustre</name>
    <dbReference type="NCBI Taxonomy" id="2044885"/>
    <lineage>
        <taxon>Bacteria</taxon>
        <taxon>Pseudomonadati</taxon>
        <taxon>Pseudomonadota</taxon>
        <taxon>Alphaproteobacteria</taxon>
        <taxon>Rhodospirillales</taxon>
        <taxon>Azospirillaceae</taxon>
        <taxon>Azospirillum</taxon>
    </lineage>
</organism>
<accession>A0A2B8BBP0</accession>
<dbReference type="AlphaFoldDB" id="A0A2B8BBP0"/>
<reference evidence="3" key="1">
    <citation type="submission" date="2017-10" db="EMBL/GenBank/DDBJ databases">
        <authorList>
            <person name="Kravchenko I.K."/>
            <person name="Grouzdev D.S."/>
        </authorList>
    </citation>
    <scope>NUCLEOTIDE SEQUENCE [LARGE SCALE GENOMIC DNA]</scope>
    <source>
        <strain evidence="3">B2</strain>
    </source>
</reference>
<feature type="region of interest" description="Disordered" evidence="1">
    <location>
        <begin position="285"/>
        <end position="305"/>
    </location>
</feature>
<protein>
    <submittedName>
        <fullName evidence="2">Uncharacterized protein</fullName>
    </submittedName>
</protein>
<evidence type="ECO:0000313" key="3">
    <source>
        <dbReference type="Proteomes" id="UP000225379"/>
    </source>
</evidence>